<dbReference type="EMBL" id="CP068046">
    <property type="protein sequence ID" value="QQR37944.1"/>
    <property type="molecule type" value="Genomic_DNA"/>
</dbReference>
<dbReference type="RefSeq" id="WP_201629736.1">
    <property type="nucleotide sequence ID" value="NZ_CP068046.1"/>
</dbReference>
<evidence type="ECO:0000313" key="2">
    <source>
        <dbReference type="EMBL" id="QQR37944.1"/>
    </source>
</evidence>
<reference evidence="2 3" key="1">
    <citation type="submission" date="2021-01" db="EMBL/GenBank/DDBJ databases">
        <title>Genome seq and assembly of Devosia sp. LEGU1.</title>
        <authorList>
            <person name="Chhetri G."/>
        </authorList>
    </citation>
    <scope>NUCLEOTIDE SEQUENCE [LARGE SCALE GENOMIC DNA]</scope>
    <source>
        <strain evidence="2 3">LEGU1</strain>
    </source>
</reference>
<sequence length="89" mass="8708">MATLALSVAGQFVGGVFGGPIGATIGRALGALAGSAVDGMLFGDKRQAGEAPMSDVRLGGSTEGPRSRGFMAGGGFRAISSGRASCCDR</sequence>
<name>A0ABX7C3Y5_9HYPH</name>
<evidence type="ECO:0000256" key="1">
    <source>
        <dbReference type="SAM" id="MobiDB-lite"/>
    </source>
</evidence>
<gene>
    <name evidence="2" type="ORF">JI748_09000</name>
</gene>
<proteinExistence type="predicted"/>
<keyword evidence="3" id="KW-1185">Reference proteome</keyword>
<evidence type="ECO:0000313" key="3">
    <source>
        <dbReference type="Proteomes" id="UP000595857"/>
    </source>
</evidence>
<dbReference type="Proteomes" id="UP000595857">
    <property type="component" value="Chromosome"/>
</dbReference>
<organism evidence="2 3">
    <name type="scientific">Devosia rhizoryzae</name>
    <dbReference type="NCBI Taxonomy" id="2774137"/>
    <lineage>
        <taxon>Bacteria</taxon>
        <taxon>Pseudomonadati</taxon>
        <taxon>Pseudomonadota</taxon>
        <taxon>Alphaproteobacteria</taxon>
        <taxon>Hyphomicrobiales</taxon>
        <taxon>Devosiaceae</taxon>
        <taxon>Devosia</taxon>
    </lineage>
</organism>
<protein>
    <submittedName>
        <fullName evidence="2">Uncharacterized protein</fullName>
    </submittedName>
</protein>
<feature type="region of interest" description="Disordered" evidence="1">
    <location>
        <begin position="49"/>
        <end position="74"/>
    </location>
</feature>
<accession>A0ABX7C3Y5</accession>